<accession>A0A2M6W230</accession>
<keyword evidence="2" id="KW-1003">Cell membrane</keyword>
<comment type="similarity">
    <text evidence="1 9">Belongs to the peptidase A8 family.</text>
</comment>
<evidence type="ECO:0000256" key="1">
    <source>
        <dbReference type="ARBA" id="ARBA00006139"/>
    </source>
</evidence>
<sequence>FLLCTLFIKKKERGVWYLLATTLILVGATSNFIDRVLFGITIDYIRVAHSVLNIADIMIVGGALALLVQETKKTKRLPHRL</sequence>
<keyword evidence="3" id="KW-0645">Protease</keyword>
<dbReference type="EMBL" id="PFBZ01000056">
    <property type="protein sequence ID" value="PIT86785.1"/>
    <property type="molecule type" value="Genomic_DNA"/>
</dbReference>
<evidence type="ECO:0000256" key="10">
    <source>
        <dbReference type="SAM" id="Phobius"/>
    </source>
</evidence>
<dbReference type="Pfam" id="PF01252">
    <property type="entry name" value="Peptidase_A8"/>
    <property type="match status" value="1"/>
</dbReference>
<evidence type="ECO:0000313" key="12">
    <source>
        <dbReference type="Proteomes" id="UP000229362"/>
    </source>
</evidence>
<keyword evidence="5" id="KW-0064">Aspartyl protease</keyword>
<dbReference type="PANTHER" id="PTHR33695">
    <property type="entry name" value="LIPOPROTEIN SIGNAL PEPTIDASE"/>
    <property type="match status" value="1"/>
</dbReference>
<keyword evidence="8 10" id="KW-0472">Membrane</keyword>
<proteinExistence type="inferred from homology"/>
<dbReference type="PRINTS" id="PR00781">
    <property type="entry name" value="LIPOSIGPTASE"/>
</dbReference>
<organism evidence="11 12">
    <name type="scientific">Candidatus Magasanikbacteria bacterium CG10_big_fil_rev_8_21_14_0_10_43_6</name>
    <dbReference type="NCBI Taxonomy" id="1974650"/>
    <lineage>
        <taxon>Bacteria</taxon>
        <taxon>Candidatus Magasanikiibacteriota</taxon>
    </lineage>
</organism>
<keyword evidence="7 10" id="KW-1133">Transmembrane helix</keyword>
<dbReference type="InterPro" id="IPR001872">
    <property type="entry name" value="Peptidase_A8"/>
</dbReference>
<reference evidence="12" key="1">
    <citation type="submission" date="2017-09" db="EMBL/GenBank/DDBJ databases">
        <title>Depth-based differentiation of microbial function through sediment-hosted aquifers and enrichment of novel symbionts in the deep terrestrial subsurface.</title>
        <authorList>
            <person name="Probst A.J."/>
            <person name="Ladd B."/>
            <person name="Jarett J.K."/>
            <person name="Geller-Mcgrath D.E."/>
            <person name="Sieber C.M.K."/>
            <person name="Emerson J.B."/>
            <person name="Anantharaman K."/>
            <person name="Thomas B.C."/>
            <person name="Malmstrom R."/>
            <person name="Stieglmeier M."/>
            <person name="Klingl A."/>
            <person name="Woyke T."/>
            <person name="Ryan C.M."/>
            <person name="Banfield J.F."/>
        </authorList>
    </citation>
    <scope>NUCLEOTIDE SEQUENCE [LARGE SCALE GENOMIC DNA]</scope>
</reference>
<dbReference type="Proteomes" id="UP000229362">
    <property type="component" value="Unassembled WGS sequence"/>
</dbReference>
<feature type="transmembrane region" description="Helical" evidence="10">
    <location>
        <begin position="15"/>
        <end position="33"/>
    </location>
</feature>
<dbReference type="GO" id="GO:0004190">
    <property type="term" value="F:aspartic-type endopeptidase activity"/>
    <property type="evidence" value="ECO:0007669"/>
    <property type="project" value="UniProtKB-KW"/>
</dbReference>
<keyword evidence="4 10" id="KW-0812">Transmembrane</keyword>
<feature type="non-terminal residue" evidence="11">
    <location>
        <position position="1"/>
    </location>
</feature>
<name>A0A2M6W230_9BACT</name>
<evidence type="ECO:0000256" key="2">
    <source>
        <dbReference type="ARBA" id="ARBA00022475"/>
    </source>
</evidence>
<evidence type="ECO:0000256" key="8">
    <source>
        <dbReference type="ARBA" id="ARBA00023136"/>
    </source>
</evidence>
<dbReference type="PANTHER" id="PTHR33695:SF1">
    <property type="entry name" value="LIPOPROTEIN SIGNAL PEPTIDASE"/>
    <property type="match status" value="1"/>
</dbReference>
<evidence type="ECO:0000256" key="3">
    <source>
        <dbReference type="ARBA" id="ARBA00022670"/>
    </source>
</evidence>
<evidence type="ECO:0000256" key="9">
    <source>
        <dbReference type="RuleBase" id="RU004181"/>
    </source>
</evidence>
<feature type="transmembrane region" description="Helical" evidence="10">
    <location>
        <begin position="45"/>
        <end position="68"/>
    </location>
</feature>
<protein>
    <submittedName>
        <fullName evidence="11">Uncharacterized protein</fullName>
    </submittedName>
</protein>
<dbReference type="AlphaFoldDB" id="A0A2M6W230"/>
<evidence type="ECO:0000256" key="6">
    <source>
        <dbReference type="ARBA" id="ARBA00022801"/>
    </source>
</evidence>
<evidence type="ECO:0000256" key="7">
    <source>
        <dbReference type="ARBA" id="ARBA00022989"/>
    </source>
</evidence>
<evidence type="ECO:0000313" key="11">
    <source>
        <dbReference type="EMBL" id="PIT86785.1"/>
    </source>
</evidence>
<keyword evidence="6" id="KW-0378">Hydrolase</keyword>
<dbReference type="GO" id="GO:0006508">
    <property type="term" value="P:proteolysis"/>
    <property type="evidence" value="ECO:0007669"/>
    <property type="project" value="UniProtKB-KW"/>
</dbReference>
<comment type="caution">
    <text evidence="11">The sequence shown here is derived from an EMBL/GenBank/DDBJ whole genome shotgun (WGS) entry which is preliminary data.</text>
</comment>
<gene>
    <name evidence="11" type="ORF">COU33_01295</name>
</gene>
<evidence type="ECO:0000256" key="4">
    <source>
        <dbReference type="ARBA" id="ARBA00022692"/>
    </source>
</evidence>
<dbReference type="GO" id="GO:0016020">
    <property type="term" value="C:membrane"/>
    <property type="evidence" value="ECO:0007669"/>
    <property type="project" value="InterPro"/>
</dbReference>
<evidence type="ECO:0000256" key="5">
    <source>
        <dbReference type="ARBA" id="ARBA00022750"/>
    </source>
</evidence>